<evidence type="ECO:0000313" key="2">
    <source>
        <dbReference type="EMBL" id="GAW96185.1"/>
    </source>
</evidence>
<dbReference type="InterPro" id="IPR016181">
    <property type="entry name" value="Acyl_CoA_acyltransferase"/>
</dbReference>
<evidence type="ECO:0000313" key="3">
    <source>
        <dbReference type="Proteomes" id="UP000197068"/>
    </source>
</evidence>
<proteinExistence type="predicted"/>
<dbReference type="InterPro" id="IPR000182">
    <property type="entry name" value="GNAT_dom"/>
</dbReference>
<dbReference type="SUPFAM" id="SSF55729">
    <property type="entry name" value="Acyl-CoA N-acyltransferases (Nat)"/>
    <property type="match status" value="1"/>
</dbReference>
<accession>A0ABQ0MUZ8</accession>
<dbReference type="Proteomes" id="UP000197068">
    <property type="component" value="Unassembled WGS sequence"/>
</dbReference>
<feature type="domain" description="N-acetyltransferase" evidence="1">
    <location>
        <begin position="3"/>
        <end position="168"/>
    </location>
</feature>
<dbReference type="RefSeq" id="WP_057180831.1">
    <property type="nucleotide sequence ID" value="NZ_BDQM01000012.1"/>
</dbReference>
<reference evidence="2 3" key="1">
    <citation type="submission" date="2017-06" db="EMBL/GenBank/DDBJ databases">
        <title>Whole Genome Sequences of Colwellia marinimaniae MTCD1.</title>
        <authorList>
            <person name="Kusumoto H."/>
            <person name="Inoue M."/>
            <person name="Tanikawa K."/>
            <person name="Maeji H."/>
            <person name="Cameron J.H."/>
            <person name="Bartlett D.H."/>
        </authorList>
    </citation>
    <scope>NUCLEOTIDE SEQUENCE [LARGE SCALE GENOMIC DNA]</scope>
    <source>
        <strain evidence="2 3">MTCD1</strain>
    </source>
</reference>
<comment type="caution">
    <text evidence="2">The sequence shown here is derived from an EMBL/GenBank/DDBJ whole genome shotgun (WGS) entry which is preliminary data.</text>
</comment>
<organism evidence="2 3">
    <name type="scientific">Colwellia marinimaniae</name>
    <dbReference type="NCBI Taxonomy" id="1513592"/>
    <lineage>
        <taxon>Bacteria</taxon>
        <taxon>Pseudomonadati</taxon>
        <taxon>Pseudomonadota</taxon>
        <taxon>Gammaproteobacteria</taxon>
        <taxon>Alteromonadales</taxon>
        <taxon>Colwelliaceae</taxon>
        <taxon>Colwellia</taxon>
    </lineage>
</organism>
<dbReference type="CDD" id="cd04301">
    <property type="entry name" value="NAT_SF"/>
    <property type="match status" value="1"/>
</dbReference>
<gene>
    <name evidence="2" type="ORF">MTCD1_01795</name>
</gene>
<dbReference type="EMBL" id="BDQM01000012">
    <property type="protein sequence ID" value="GAW96185.1"/>
    <property type="molecule type" value="Genomic_DNA"/>
</dbReference>
<dbReference type="Pfam" id="PF00583">
    <property type="entry name" value="Acetyltransf_1"/>
    <property type="match status" value="1"/>
</dbReference>
<keyword evidence="3" id="KW-1185">Reference proteome</keyword>
<name>A0ABQ0MUZ8_9GAMM</name>
<dbReference type="PROSITE" id="PS51186">
    <property type="entry name" value="GNAT"/>
    <property type="match status" value="1"/>
</dbReference>
<protein>
    <submittedName>
        <fullName evidence="2">GNAT family N-acetyltransferase</fullName>
    </submittedName>
</protein>
<evidence type="ECO:0000259" key="1">
    <source>
        <dbReference type="PROSITE" id="PS51186"/>
    </source>
</evidence>
<dbReference type="Gene3D" id="3.40.630.30">
    <property type="match status" value="1"/>
</dbReference>
<sequence>MKVHSRLLNETDFKQMRKILLRDGPNEWNYITDESIDKQFQLIRDGKALAVLAEENEIAGFAILIFKDACPSMLGKYSDLSTIAYINDVVVSMSHSGKGIGSSLLQKAIVLAQNEQCEKVYIERHEENLASAGMMRKASFKVIDTFHDPKKRTTGSRNTSVLVKSTQTF</sequence>